<evidence type="ECO:0000259" key="3">
    <source>
        <dbReference type="SMART" id="SM00062"/>
    </source>
</evidence>
<protein>
    <submittedName>
        <fullName evidence="4">L-cystine transport system substrate-binding protein</fullName>
    </submittedName>
</protein>
<dbReference type="PANTHER" id="PTHR35936:SF19">
    <property type="entry name" value="AMINO-ACID-BINDING PROTEIN YXEM-RELATED"/>
    <property type="match status" value="1"/>
</dbReference>
<evidence type="ECO:0000313" key="4">
    <source>
        <dbReference type="EMBL" id="SFI62497.1"/>
    </source>
</evidence>
<dbReference type="InterPro" id="IPR001638">
    <property type="entry name" value="Solute-binding_3/MltF_N"/>
</dbReference>
<dbReference type="OrthoDB" id="359061at2"/>
<dbReference type="RefSeq" id="WP_074931026.1">
    <property type="nucleotide sequence ID" value="NZ_FORI01000003.1"/>
</dbReference>
<sequence length="281" mass="31672">MKRELKITLAAAFMMLAVSPCFAASKSKKAKTKVRTINVAHTITNVPYDFLDEKGQPDGFELAVLKAVDELLPEYEFKFHGVSDEELLIGTESGKYQVGTKGAWITEERKKKFLIPNNPLAASVIGIAFRKENADQIKDLESFARYSGKLIPISPQSAQFSVIQEFNEKHPSNQIKLVPSDVFDIADSYLWVLEGRYDAYFVLKLSYEKNVLKETGPYHQFADKLAYVPYKGIPTWPLFNKKEVELAAAYDKAVQTLKENGTISALSLKYFGEDVFNFVSD</sequence>
<evidence type="ECO:0000256" key="2">
    <source>
        <dbReference type="SAM" id="SignalP"/>
    </source>
</evidence>
<feature type="chain" id="PRO_5010249514" evidence="2">
    <location>
        <begin position="24"/>
        <end position="281"/>
    </location>
</feature>
<dbReference type="AlphaFoldDB" id="A0A1I3JQG5"/>
<dbReference type="SUPFAM" id="SSF53850">
    <property type="entry name" value="Periplasmic binding protein-like II"/>
    <property type="match status" value="1"/>
</dbReference>
<feature type="domain" description="Solute-binding protein family 3/N-terminal" evidence="3">
    <location>
        <begin position="36"/>
        <end position="274"/>
    </location>
</feature>
<dbReference type="EMBL" id="FORI01000003">
    <property type="protein sequence ID" value="SFI62497.1"/>
    <property type="molecule type" value="Genomic_DNA"/>
</dbReference>
<accession>A0A1I3JQG5</accession>
<dbReference type="Gene3D" id="3.40.190.10">
    <property type="entry name" value="Periplasmic binding protein-like II"/>
    <property type="match status" value="2"/>
</dbReference>
<evidence type="ECO:0000256" key="1">
    <source>
        <dbReference type="ARBA" id="ARBA00022729"/>
    </source>
</evidence>
<dbReference type="Pfam" id="PF00497">
    <property type="entry name" value="SBP_bac_3"/>
    <property type="match status" value="1"/>
</dbReference>
<keyword evidence="1 2" id="KW-0732">Signal</keyword>
<name>A0A1I3JQG5_9SPIR</name>
<feature type="signal peptide" evidence="2">
    <location>
        <begin position="1"/>
        <end position="23"/>
    </location>
</feature>
<dbReference type="SMART" id="SM00062">
    <property type="entry name" value="PBPb"/>
    <property type="match status" value="1"/>
</dbReference>
<keyword evidence="5" id="KW-1185">Reference proteome</keyword>
<dbReference type="Proteomes" id="UP000182737">
    <property type="component" value="Unassembled WGS sequence"/>
</dbReference>
<proteinExistence type="predicted"/>
<gene>
    <name evidence="4" type="ORF">SAMN04487775_103183</name>
</gene>
<evidence type="ECO:0000313" key="5">
    <source>
        <dbReference type="Proteomes" id="UP000182737"/>
    </source>
</evidence>
<reference evidence="5" key="1">
    <citation type="submission" date="2016-10" db="EMBL/GenBank/DDBJ databases">
        <authorList>
            <person name="Varghese N."/>
            <person name="Submissions S."/>
        </authorList>
    </citation>
    <scope>NUCLEOTIDE SEQUENCE [LARGE SCALE GENOMIC DNA]</scope>
    <source>
        <strain evidence="5">XBD1002</strain>
    </source>
</reference>
<organism evidence="4 5">
    <name type="scientific">Treponema bryantii</name>
    <dbReference type="NCBI Taxonomy" id="163"/>
    <lineage>
        <taxon>Bacteria</taxon>
        <taxon>Pseudomonadati</taxon>
        <taxon>Spirochaetota</taxon>
        <taxon>Spirochaetia</taxon>
        <taxon>Spirochaetales</taxon>
        <taxon>Treponemataceae</taxon>
        <taxon>Treponema</taxon>
    </lineage>
</organism>
<dbReference type="PANTHER" id="PTHR35936">
    <property type="entry name" value="MEMBRANE-BOUND LYTIC MUREIN TRANSGLYCOSYLASE F"/>
    <property type="match status" value="1"/>
</dbReference>